<evidence type="ECO:0000256" key="7">
    <source>
        <dbReference type="ARBA" id="ARBA00023170"/>
    </source>
</evidence>
<dbReference type="Gene3D" id="3.40.190.10">
    <property type="entry name" value="Periplasmic binding protein-like II"/>
    <property type="match status" value="2"/>
</dbReference>
<evidence type="ECO:0000256" key="1">
    <source>
        <dbReference type="ARBA" id="ARBA00004141"/>
    </source>
</evidence>
<dbReference type="Proteomes" id="UP000549394">
    <property type="component" value="Unassembled WGS sequence"/>
</dbReference>
<evidence type="ECO:0000256" key="2">
    <source>
        <dbReference type="ARBA" id="ARBA00022448"/>
    </source>
</evidence>
<evidence type="ECO:0000256" key="3">
    <source>
        <dbReference type="ARBA" id="ARBA00022692"/>
    </source>
</evidence>
<reference evidence="12 13" key="1">
    <citation type="submission" date="2020-08" db="EMBL/GenBank/DDBJ databases">
        <authorList>
            <person name="Hejnol A."/>
        </authorList>
    </citation>
    <scope>NUCLEOTIDE SEQUENCE [LARGE SCALE GENOMIC DNA]</scope>
</reference>
<accession>A0A7I8VYV7</accession>
<evidence type="ECO:0000256" key="10">
    <source>
        <dbReference type="ARBA" id="ARBA00023303"/>
    </source>
</evidence>
<evidence type="ECO:0000256" key="5">
    <source>
        <dbReference type="ARBA" id="ARBA00023065"/>
    </source>
</evidence>
<keyword evidence="8" id="KW-0325">Glycoprotein</keyword>
<dbReference type="Pfam" id="PF00497">
    <property type="entry name" value="SBP_bac_3"/>
    <property type="match status" value="1"/>
</dbReference>
<evidence type="ECO:0000256" key="6">
    <source>
        <dbReference type="ARBA" id="ARBA00023136"/>
    </source>
</evidence>
<evidence type="ECO:0000313" key="13">
    <source>
        <dbReference type="Proteomes" id="UP000549394"/>
    </source>
</evidence>
<feature type="domain" description="Ionotropic glutamate receptor C-terminal" evidence="11">
    <location>
        <begin position="1"/>
        <end position="189"/>
    </location>
</feature>
<keyword evidence="5" id="KW-0406">Ion transport</keyword>
<dbReference type="InterPro" id="IPR001320">
    <property type="entry name" value="Iontro_rcpt_C"/>
</dbReference>
<dbReference type="OrthoDB" id="9997229at2759"/>
<comment type="caution">
    <text evidence="12">The sequence shown here is derived from an EMBL/GenBank/DDBJ whole genome shotgun (WGS) entry which is preliminary data.</text>
</comment>
<sequence>MIGEVIGRRVDLAAAPLLMTRPRMRAIDFTEPFMKVYASVLINKQASELINGYKDLLNHPHFTYGVQAKGVLRRALKLSNDTDLSRLWKQMLRWQERGLKFIFTKNNERGIKNVRIDESYAFILPSPIADYMQLQMPCNLKSVDKFLINMDYAFAARKNSSLVSKINKSLRKFKKNGYLDRLRKKWWEDRSQCSSARSIKREVLGYNGKSTAVKGHFYLVLLPPLLLLLL</sequence>
<keyword evidence="10" id="KW-0407">Ion channel</keyword>
<protein>
    <submittedName>
        <fullName evidence="12">DgyrCDS10010</fullName>
    </submittedName>
</protein>
<dbReference type="EMBL" id="CAJFCJ010000014">
    <property type="protein sequence ID" value="CAD5121507.1"/>
    <property type="molecule type" value="Genomic_DNA"/>
</dbReference>
<evidence type="ECO:0000259" key="11">
    <source>
        <dbReference type="SMART" id="SM00079"/>
    </source>
</evidence>
<organism evidence="12 13">
    <name type="scientific">Dimorphilus gyrociliatus</name>
    <dbReference type="NCBI Taxonomy" id="2664684"/>
    <lineage>
        <taxon>Eukaryota</taxon>
        <taxon>Metazoa</taxon>
        <taxon>Spiralia</taxon>
        <taxon>Lophotrochozoa</taxon>
        <taxon>Annelida</taxon>
        <taxon>Polychaeta</taxon>
        <taxon>Polychaeta incertae sedis</taxon>
        <taxon>Dinophilidae</taxon>
        <taxon>Dimorphilus</taxon>
    </lineage>
</organism>
<dbReference type="GO" id="GO:0016020">
    <property type="term" value="C:membrane"/>
    <property type="evidence" value="ECO:0007669"/>
    <property type="project" value="UniProtKB-SubCell"/>
</dbReference>
<keyword evidence="13" id="KW-1185">Reference proteome</keyword>
<keyword evidence="6" id="KW-0472">Membrane</keyword>
<dbReference type="AlphaFoldDB" id="A0A7I8VYV7"/>
<evidence type="ECO:0000256" key="9">
    <source>
        <dbReference type="ARBA" id="ARBA00023286"/>
    </source>
</evidence>
<dbReference type="GO" id="GO:0015276">
    <property type="term" value="F:ligand-gated monoatomic ion channel activity"/>
    <property type="evidence" value="ECO:0007669"/>
    <property type="project" value="InterPro"/>
</dbReference>
<keyword evidence="4" id="KW-1133">Transmembrane helix</keyword>
<name>A0A7I8VYV7_9ANNE</name>
<dbReference type="InterPro" id="IPR001638">
    <property type="entry name" value="Solute-binding_3/MltF_N"/>
</dbReference>
<evidence type="ECO:0000256" key="4">
    <source>
        <dbReference type="ARBA" id="ARBA00022989"/>
    </source>
</evidence>
<comment type="subcellular location">
    <subcellularLocation>
        <location evidence="1">Membrane</location>
        <topology evidence="1">Multi-pass membrane protein</topology>
    </subcellularLocation>
</comment>
<keyword evidence="3" id="KW-0812">Transmembrane</keyword>
<dbReference type="SMART" id="SM00079">
    <property type="entry name" value="PBPe"/>
    <property type="match status" value="1"/>
</dbReference>
<dbReference type="InterPro" id="IPR015683">
    <property type="entry name" value="Ionotropic_Glu_rcpt"/>
</dbReference>
<gene>
    <name evidence="12" type="ORF">DGYR_LOCUS9454</name>
</gene>
<evidence type="ECO:0000313" key="12">
    <source>
        <dbReference type="EMBL" id="CAD5121507.1"/>
    </source>
</evidence>
<keyword evidence="7" id="KW-0675">Receptor</keyword>
<dbReference type="SUPFAM" id="SSF53850">
    <property type="entry name" value="Periplasmic binding protein-like II"/>
    <property type="match status" value="1"/>
</dbReference>
<evidence type="ECO:0000256" key="8">
    <source>
        <dbReference type="ARBA" id="ARBA00023180"/>
    </source>
</evidence>
<proteinExistence type="predicted"/>
<keyword evidence="9" id="KW-1071">Ligand-gated ion channel</keyword>
<keyword evidence="2" id="KW-0813">Transport</keyword>
<dbReference type="PANTHER" id="PTHR18966">
    <property type="entry name" value="IONOTROPIC GLUTAMATE RECEPTOR"/>
    <property type="match status" value="1"/>
</dbReference>